<proteinExistence type="predicted"/>
<name>A0A0A2A7C8_PROMR</name>
<evidence type="ECO:0000313" key="2">
    <source>
        <dbReference type="Proteomes" id="UP000030355"/>
    </source>
</evidence>
<sequence>MFPYIQNEKPMTSGNNDLKFIKIYSLKLIPSLSANVPAKITISNPKAIRIISLDDSIFNFLFENIVFSQLTGKQELQTSFI</sequence>
<gene>
    <name evidence="1" type="ORF">EU95_0697</name>
</gene>
<protein>
    <submittedName>
        <fullName evidence="1">Uncharacterized protein</fullName>
    </submittedName>
</protein>
<dbReference type="EMBL" id="JNAL01000009">
    <property type="protein sequence ID" value="KGF96318.1"/>
    <property type="molecule type" value="Genomic_DNA"/>
</dbReference>
<evidence type="ECO:0000313" key="1">
    <source>
        <dbReference type="EMBL" id="KGF96318.1"/>
    </source>
</evidence>
<dbReference type="AlphaFoldDB" id="A0A0A2A7C8"/>
<accession>A0A0A2A7C8</accession>
<reference evidence="2" key="1">
    <citation type="journal article" date="2014" name="Sci. Data">
        <title>Genomes of diverse isolates of the marine cyanobacterium Prochlorococcus.</title>
        <authorList>
            <person name="Biller S."/>
            <person name="Berube P."/>
            <person name="Thompson J."/>
            <person name="Kelly L."/>
            <person name="Roggensack S."/>
            <person name="Awad L."/>
            <person name="Roache-Johnson K."/>
            <person name="Ding H."/>
            <person name="Giovannoni S.J."/>
            <person name="Moore L.R."/>
            <person name="Chisholm S.W."/>
        </authorList>
    </citation>
    <scope>NUCLEOTIDE SEQUENCE [LARGE SCALE GENOMIC DNA]</scope>
    <source>
        <strain evidence="2">MIT 9201</strain>
    </source>
</reference>
<dbReference type="Proteomes" id="UP000030355">
    <property type="component" value="Unassembled WGS sequence"/>
</dbReference>
<organism evidence="1 2">
    <name type="scientific">Prochlorococcus marinus str. MIT 9201</name>
    <dbReference type="NCBI Taxonomy" id="93057"/>
    <lineage>
        <taxon>Bacteria</taxon>
        <taxon>Bacillati</taxon>
        <taxon>Cyanobacteriota</taxon>
        <taxon>Cyanophyceae</taxon>
        <taxon>Synechococcales</taxon>
        <taxon>Prochlorococcaceae</taxon>
        <taxon>Prochlorococcus</taxon>
    </lineage>
</organism>
<comment type="caution">
    <text evidence="1">The sequence shown here is derived from an EMBL/GenBank/DDBJ whole genome shotgun (WGS) entry which is preliminary data.</text>
</comment>
<dbReference type="RefSeq" id="WP_193742453.1">
    <property type="nucleotide sequence ID" value="NZ_CP138977.1"/>
</dbReference>